<protein>
    <submittedName>
        <fullName evidence="3">Putative transcriptional regulator</fullName>
    </submittedName>
</protein>
<keyword evidence="4" id="KW-1185">Reference proteome</keyword>
<dbReference type="PROSITE" id="PS00622">
    <property type="entry name" value="HTH_LUXR_1"/>
    <property type="match status" value="1"/>
</dbReference>
<dbReference type="Proteomes" id="UP000595703">
    <property type="component" value="Chromosome"/>
</dbReference>
<reference evidence="3 4" key="1">
    <citation type="journal article" date="2010" name="J. Bacteriol.">
        <title>Biochemical characterization of a novel indole prenyltransferase from Streptomyces sp. SN-593.</title>
        <authorList>
            <person name="Takahashi S."/>
            <person name="Takagi H."/>
            <person name="Toyoda A."/>
            <person name="Uramoto M."/>
            <person name="Nogawa T."/>
            <person name="Ueki M."/>
            <person name="Sakaki Y."/>
            <person name="Osada H."/>
        </authorList>
    </citation>
    <scope>NUCLEOTIDE SEQUENCE [LARGE SCALE GENOMIC DNA]</scope>
    <source>
        <strain evidence="3 4">SN-593</strain>
    </source>
</reference>
<dbReference type="Gene3D" id="1.10.10.10">
    <property type="entry name" value="Winged helix-like DNA-binding domain superfamily/Winged helix DNA-binding domain"/>
    <property type="match status" value="1"/>
</dbReference>
<dbReference type="AlphaFoldDB" id="A0A7U3VSN4"/>
<reference evidence="3 4" key="2">
    <citation type="journal article" date="2011" name="J. Antibiot.">
        <title>Furaquinocins I and J: novel polyketide isoprenoid hybrid compounds from Streptomyces reveromyceticus SN-593.</title>
        <authorList>
            <person name="Panthee S."/>
            <person name="Takahashi S."/>
            <person name="Takagi H."/>
            <person name="Nogawa T."/>
            <person name="Oowada E."/>
            <person name="Uramoto M."/>
            <person name="Osada H."/>
        </authorList>
    </citation>
    <scope>NUCLEOTIDE SEQUENCE [LARGE SCALE GENOMIC DNA]</scope>
    <source>
        <strain evidence="3 4">SN-593</strain>
    </source>
</reference>
<dbReference type="PANTHER" id="PTHR43214">
    <property type="entry name" value="TWO-COMPONENT RESPONSE REGULATOR"/>
    <property type="match status" value="1"/>
</dbReference>
<dbReference type="PRINTS" id="PR00038">
    <property type="entry name" value="HTHLUXR"/>
</dbReference>
<dbReference type="Pfam" id="PF13191">
    <property type="entry name" value="AAA_16"/>
    <property type="match status" value="1"/>
</dbReference>
<dbReference type="SMART" id="SM00421">
    <property type="entry name" value="HTH_LUXR"/>
    <property type="match status" value="1"/>
</dbReference>
<dbReference type="Pfam" id="PF00196">
    <property type="entry name" value="GerE"/>
    <property type="match status" value="1"/>
</dbReference>
<name>A0A7U3VSN4_9ACTN</name>
<evidence type="ECO:0000313" key="4">
    <source>
        <dbReference type="Proteomes" id="UP000595703"/>
    </source>
</evidence>
<dbReference type="GO" id="GO:0003677">
    <property type="term" value="F:DNA binding"/>
    <property type="evidence" value="ECO:0007669"/>
    <property type="project" value="UniProtKB-KW"/>
</dbReference>
<reference evidence="3 4" key="3">
    <citation type="journal article" date="2011" name="Nat. Chem. Biol.">
        <title>Reveromycin A biosynthesis uses RevG and RevJ for stereospecific spiroacetal formation.</title>
        <authorList>
            <person name="Takahashi S."/>
            <person name="Toyoda A."/>
            <person name="Sekiyama Y."/>
            <person name="Takagi H."/>
            <person name="Nogawa T."/>
            <person name="Uramoto M."/>
            <person name="Suzuki R."/>
            <person name="Koshino H."/>
            <person name="Kumano T."/>
            <person name="Panthee S."/>
            <person name="Dairi T."/>
            <person name="Ishikawa J."/>
            <person name="Ikeda H."/>
            <person name="Sakaki Y."/>
            <person name="Osada H."/>
        </authorList>
    </citation>
    <scope>NUCLEOTIDE SEQUENCE [LARGE SCALE GENOMIC DNA]</scope>
    <source>
        <strain evidence="3 4">SN-593</strain>
    </source>
</reference>
<organism evidence="3 4">
    <name type="scientific">Actinacidiphila reveromycinica</name>
    <dbReference type="NCBI Taxonomy" id="659352"/>
    <lineage>
        <taxon>Bacteria</taxon>
        <taxon>Bacillati</taxon>
        <taxon>Actinomycetota</taxon>
        <taxon>Actinomycetes</taxon>
        <taxon>Kitasatosporales</taxon>
        <taxon>Streptomycetaceae</taxon>
        <taxon>Actinacidiphila</taxon>
    </lineage>
</organism>
<keyword evidence="1" id="KW-0238">DNA-binding</keyword>
<dbReference type="InterPro" id="IPR016032">
    <property type="entry name" value="Sig_transdc_resp-reg_C-effctor"/>
</dbReference>
<evidence type="ECO:0000256" key="1">
    <source>
        <dbReference type="ARBA" id="ARBA00023125"/>
    </source>
</evidence>
<dbReference type="InterPro" id="IPR039420">
    <property type="entry name" value="WalR-like"/>
</dbReference>
<sequence length="942" mass="97582">MMDPQEDSCVTRSGPLYGRDHERAEIAGLVAEARTGRGGAVSVVADPGSGRSALLDAVAADAPDFGVRRIGGAAPEAGVQGAGLHRLLVPLAGEVAALPAARRGVLEEVLAGAVPAAGELPLGAALLGLLASLARRRPQLWCVDDAHWLDATSVRALGFVARRLAEVPAALVFAADPQSRAGVALDGLPVLGLRPLTAEEAGRLVADLGCGPPGGGTADEIVDLAAGSPLALVELGRAAGARQPAAPCLPAPEGRLRTRCRRRLAGLSPAARTVVALALAGAPLPTGVLMAAAGGAGLARETLAAALDEAHTARLVATGSGHVSVPGRLLRTMLSAELPWAEQVSAHRALAALTGPGASRPRQALHRLAAAGGTWPEPVAELEAAAGAVRATGDPAEAAAILEQGADFTVQGPVRARWLVTAAADRLAAGDLRPVRGLLARAPSHGGSASTQGLRRLVQGEIELRDGVPALAGRHLVRAVDHFAAGRGETLARALMLAGEATCLAGDFNGYFALADRARRLRRDDDPPTLRLVFEHFAGMSATFRAHHEEANRALGRVVRLAGASGGPEPAIWASQAAYTLGDARRAYELAVSAAHGAGELGAHALVPAALVYQALSALMLDRHAAAEAAALEGLGLARSTGQRNLAVDHLSLLALLAALQGDRAAVSLRLEAAAHEVAARELGRPGAFNCWASACLDLVEDRPADALARFRHMAAGAGQTNLAIRGMAAPHFVEAAVRCGRRDEAASALRGFESWAASSAAPGRLALAHRCHGLLAESETSAEEHFREALRLHRDDDAALEMAKTELFYAHRLRRARRPRAARGLLRDALAIFQQYEAPPWAARAAAELRAAGDRAGPAVQPVERQLTAQQIRISGLVARGATNQEIAELLVLSSRTVEYHLRNVYSRLGVRSRTELAALFAEPVPRAGPATRGSGRAVSG</sequence>
<dbReference type="PROSITE" id="PS50043">
    <property type="entry name" value="HTH_LUXR_2"/>
    <property type="match status" value="1"/>
</dbReference>
<evidence type="ECO:0000259" key="2">
    <source>
        <dbReference type="PROSITE" id="PS50043"/>
    </source>
</evidence>
<dbReference type="PANTHER" id="PTHR43214:SF42">
    <property type="entry name" value="TRANSCRIPTIONAL REGULATORY PROTEIN DESR"/>
    <property type="match status" value="1"/>
</dbReference>
<dbReference type="SUPFAM" id="SSF46894">
    <property type="entry name" value="C-terminal effector domain of the bipartite response regulators"/>
    <property type="match status" value="1"/>
</dbReference>
<gene>
    <name evidence="3" type="ORF">RVR_9603</name>
</gene>
<feature type="domain" description="HTH luxR-type" evidence="2">
    <location>
        <begin position="861"/>
        <end position="926"/>
    </location>
</feature>
<reference evidence="3 4" key="4">
    <citation type="journal article" date="2020" name="Sci. Rep.">
        <title>beta-carboline chemical signals induce reveromycin production through a LuxR family regulator in Streptomyces sp. SN-593.</title>
        <authorList>
            <person name="Panthee S."/>
            <person name="Kito N."/>
            <person name="Hayashi T."/>
            <person name="Shimizu T."/>
            <person name="Ishikawa J."/>
            <person name="Hamamoto H."/>
            <person name="Osada H."/>
            <person name="Takahashi S."/>
        </authorList>
    </citation>
    <scope>NUCLEOTIDE SEQUENCE [LARGE SCALE GENOMIC DNA]</scope>
    <source>
        <strain evidence="3 4">SN-593</strain>
    </source>
</reference>
<dbReference type="InterPro" id="IPR036388">
    <property type="entry name" value="WH-like_DNA-bd_sf"/>
</dbReference>
<dbReference type="GO" id="GO:0006355">
    <property type="term" value="P:regulation of DNA-templated transcription"/>
    <property type="evidence" value="ECO:0007669"/>
    <property type="project" value="InterPro"/>
</dbReference>
<dbReference type="InterPro" id="IPR000792">
    <property type="entry name" value="Tscrpt_reg_LuxR_C"/>
</dbReference>
<dbReference type="InterPro" id="IPR041664">
    <property type="entry name" value="AAA_16"/>
</dbReference>
<dbReference type="EMBL" id="AP018365">
    <property type="protein sequence ID" value="BBB01954.1"/>
    <property type="molecule type" value="Genomic_DNA"/>
</dbReference>
<accession>A0A7U3VSN4</accession>
<proteinExistence type="predicted"/>
<dbReference type="KEGG" id="arev:RVR_9603"/>
<evidence type="ECO:0000313" key="3">
    <source>
        <dbReference type="EMBL" id="BBB01954.1"/>
    </source>
</evidence>
<dbReference type="CDD" id="cd06170">
    <property type="entry name" value="LuxR_C_like"/>
    <property type="match status" value="1"/>
</dbReference>